<dbReference type="Proteomes" id="UP000887565">
    <property type="component" value="Unplaced"/>
</dbReference>
<sequence>MNFFLQPFIGFCLYFDSLENAVEFGGVMNKTDGIYRMMEDSTWVTTQTKTDFRAVSQRLLHRIYRKNR</sequence>
<organism evidence="1 2">
    <name type="scientific">Romanomermis culicivorax</name>
    <name type="common">Nematode worm</name>
    <dbReference type="NCBI Taxonomy" id="13658"/>
    <lineage>
        <taxon>Eukaryota</taxon>
        <taxon>Metazoa</taxon>
        <taxon>Ecdysozoa</taxon>
        <taxon>Nematoda</taxon>
        <taxon>Enoplea</taxon>
        <taxon>Dorylaimia</taxon>
        <taxon>Mermithida</taxon>
        <taxon>Mermithoidea</taxon>
        <taxon>Mermithidae</taxon>
        <taxon>Romanomermis</taxon>
    </lineage>
</organism>
<accession>A0A915KPS6</accession>
<proteinExistence type="predicted"/>
<protein>
    <submittedName>
        <fullName evidence="2">Uncharacterized protein</fullName>
    </submittedName>
</protein>
<dbReference type="WBParaSite" id="nRc.2.0.1.t40464-RA">
    <property type="protein sequence ID" value="nRc.2.0.1.t40464-RA"/>
    <property type="gene ID" value="nRc.2.0.1.g40464"/>
</dbReference>
<evidence type="ECO:0000313" key="1">
    <source>
        <dbReference type="Proteomes" id="UP000887565"/>
    </source>
</evidence>
<evidence type="ECO:0000313" key="2">
    <source>
        <dbReference type="WBParaSite" id="nRc.2.0.1.t40464-RA"/>
    </source>
</evidence>
<name>A0A915KPS6_ROMCU</name>
<keyword evidence="1" id="KW-1185">Reference proteome</keyword>
<dbReference type="AlphaFoldDB" id="A0A915KPS6"/>
<reference evidence="2" key="1">
    <citation type="submission" date="2022-11" db="UniProtKB">
        <authorList>
            <consortium name="WormBaseParasite"/>
        </authorList>
    </citation>
    <scope>IDENTIFICATION</scope>
</reference>